<dbReference type="AlphaFoldDB" id="A0A4P9WSX1"/>
<evidence type="ECO:0000256" key="1">
    <source>
        <dbReference type="SAM" id="MobiDB-lite"/>
    </source>
</evidence>
<evidence type="ECO:0000313" key="2">
    <source>
        <dbReference type="EMBL" id="RKO96329.1"/>
    </source>
</evidence>
<feature type="region of interest" description="Disordered" evidence="1">
    <location>
        <begin position="89"/>
        <end position="115"/>
    </location>
</feature>
<protein>
    <submittedName>
        <fullName evidence="2">Uncharacterized protein</fullName>
    </submittedName>
</protein>
<accession>A0A4P9WSX1</accession>
<proteinExistence type="predicted"/>
<dbReference type="EMBL" id="ML010072">
    <property type="protein sequence ID" value="RKO96329.1"/>
    <property type="molecule type" value="Genomic_DNA"/>
</dbReference>
<gene>
    <name evidence="2" type="ORF">CAUPRSCDRAFT_11978</name>
</gene>
<name>A0A4P9WSX1_9FUNG</name>
<reference evidence="3" key="1">
    <citation type="journal article" date="2018" name="Nat. Microbiol.">
        <title>Leveraging single-cell genomics to expand the fungal tree of life.</title>
        <authorList>
            <person name="Ahrendt S.R."/>
            <person name="Quandt C.A."/>
            <person name="Ciobanu D."/>
            <person name="Clum A."/>
            <person name="Salamov A."/>
            <person name="Andreopoulos B."/>
            <person name="Cheng J.F."/>
            <person name="Woyke T."/>
            <person name="Pelin A."/>
            <person name="Henrissat B."/>
            <person name="Reynolds N.K."/>
            <person name="Benny G.L."/>
            <person name="Smith M.E."/>
            <person name="James T.Y."/>
            <person name="Grigoriev I.V."/>
        </authorList>
    </citation>
    <scope>NUCLEOTIDE SEQUENCE [LARGE SCALE GENOMIC DNA]</scope>
    <source>
        <strain evidence="3">ATCC 52028</strain>
    </source>
</reference>
<organism evidence="2 3">
    <name type="scientific">Caulochytrium protostelioides</name>
    <dbReference type="NCBI Taxonomy" id="1555241"/>
    <lineage>
        <taxon>Eukaryota</taxon>
        <taxon>Fungi</taxon>
        <taxon>Fungi incertae sedis</taxon>
        <taxon>Chytridiomycota</taxon>
        <taxon>Chytridiomycota incertae sedis</taxon>
        <taxon>Chytridiomycetes</taxon>
        <taxon>Caulochytriales</taxon>
        <taxon>Caulochytriaceae</taxon>
        <taxon>Caulochytrium</taxon>
    </lineage>
</organism>
<sequence length="175" mass="18542">MQSQGRTTTCGRLRGYCVALGNATRVEMITSRQEIASTPKWHGCAVQSPAMLSARQATHTREAPPAEGSLQPCRQQPFLCADSACHALSTRPGQRRRRRMLTRPPRPAPAPAPRSGGKIACCLRHFGSLTHADLPARIGAHAPPPDMCSGPSLPSSVSRGAATMGLLTPASLQTS</sequence>
<dbReference type="Proteomes" id="UP000268535">
    <property type="component" value="Unassembled WGS sequence"/>
</dbReference>
<evidence type="ECO:0000313" key="3">
    <source>
        <dbReference type="Proteomes" id="UP000268535"/>
    </source>
</evidence>